<dbReference type="PANTHER" id="PTHR12815:SF23">
    <property type="entry name" value="OUTER MEMBRANE PROTEIN ASSEMBLY FACTOR BAMA"/>
    <property type="match status" value="1"/>
</dbReference>
<gene>
    <name evidence="8" type="primary">bamA</name>
    <name evidence="11" type="ORF">Bandiella_00322</name>
</gene>
<dbReference type="PANTHER" id="PTHR12815">
    <property type="entry name" value="SORTING AND ASSEMBLY MACHINERY SAMM50 PROTEIN FAMILY MEMBER"/>
    <property type="match status" value="1"/>
</dbReference>
<keyword evidence="12" id="KW-1185">Reference proteome</keyword>
<evidence type="ECO:0000256" key="4">
    <source>
        <dbReference type="ARBA" id="ARBA00022729"/>
    </source>
</evidence>
<proteinExistence type="inferred from homology"/>
<comment type="subcellular location">
    <subcellularLocation>
        <location evidence="8">Cell outer membrane</location>
    </subcellularLocation>
    <subcellularLocation>
        <location evidence="1">Membrane</location>
    </subcellularLocation>
</comment>
<keyword evidence="7 8" id="KW-0998">Cell outer membrane</keyword>
<keyword evidence="3 8" id="KW-0812">Transmembrane</keyword>
<name>A0ABZ0UMC5_9RICK</name>
<dbReference type="PROSITE" id="PS51779">
    <property type="entry name" value="POTRA"/>
    <property type="match status" value="3"/>
</dbReference>
<comment type="subunit">
    <text evidence="8">Part of the Bam complex.</text>
</comment>
<evidence type="ECO:0000256" key="5">
    <source>
        <dbReference type="ARBA" id="ARBA00022737"/>
    </source>
</evidence>
<evidence type="ECO:0000256" key="1">
    <source>
        <dbReference type="ARBA" id="ARBA00004370"/>
    </source>
</evidence>
<reference evidence="11 12" key="1">
    <citation type="submission" date="2022-11" db="EMBL/GenBank/DDBJ databases">
        <title>Host association and intracellularity evolved multiple times independently in the Rickettsiales.</title>
        <authorList>
            <person name="Castelli M."/>
            <person name="Nardi T."/>
            <person name="Gammuto L."/>
            <person name="Bellinzona G."/>
            <person name="Sabaneyeva E."/>
            <person name="Potekhin A."/>
            <person name="Serra V."/>
            <person name="Petroni G."/>
            <person name="Sassera D."/>
        </authorList>
    </citation>
    <scope>NUCLEOTIDE SEQUENCE [LARGE SCALE GENOMIC DNA]</scope>
    <source>
        <strain evidence="11 12">NDG2</strain>
    </source>
</reference>
<keyword evidence="5 8" id="KW-0677">Repeat</keyword>
<evidence type="ECO:0000256" key="6">
    <source>
        <dbReference type="ARBA" id="ARBA00023136"/>
    </source>
</evidence>
<evidence type="ECO:0000313" key="12">
    <source>
        <dbReference type="Proteomes" id="UP001327219"/>
    </source>
</evidence>
<dbReference type="Gene3D" id="2.40.160.50">
    <property type="entry name" value="membrane protein fhac: a member of the omp85/tpsb transporter family"/>
    <property type="match status" value="1"/>
</dbReference>
<protein>
    <recommendedName>
        <fullName evidence="8 9">Outer membrane protein assembly factor BamA</fullName>
    </recommendedName>
</protein>
<dbReference type="InterPro" id="IPR000184">
    <property type="entry name" value="Bac_surfAg_D15"/>
</dbReference>
<evidence type="ECO:0000256" key="8">
    <source>
        <dbReference type="HAMAP-Rule" id="MF_01430"/>
    </source>
</evidence>
<evidence type="ECO:0000313" key="11">
    <source>
        <dbReference type="EMBL" id="WPX96213.1"/>
    </source>
</evidence>
<keyword evidence="4 8" id="KW-0732">Signal</keyword>
<evidence type="ECO:0000256" key="7">
    <source>
        <dbReference type="ARBA" id="ARBA00023237"/>
    </source>
</evidence>
<dbReference type="PIRSF" id="PIRSF006076">
    <property type="entry name" value="OM_assembly_OMP85"/>
    <property type="match status" value="1"/>
</dbReference>
<sequence length="783" mass="88558">MNFIKNILFTTVFLFGVICVFASDRISNVEIIGNKRIPIDTIIFHLDFKGGNNISQDQIDQSVKNLYATGFFSSVSMKKKENNRIFIEVQEAPIIKRISIEGSKKLKAAEIKKNLLSKEGGMYSKFKLENDVKSLAASYKKMGYYYTEVNYAVKNSNENSIDVSILVNEGVKPKIKKIKFLGNERYAERDLLKVISSKESAWYRFFSSSDLYDQDRIAFDKELLREHYMQEGYAKFKVISSSSEITPNQKDFLITCLISEGERFNFGKTSVDSKIKDIKNSELMKVVQYKEGQIFNEKLIEKTVDEMTKHFGDNGYTFVNVDYELNKDEKNKTVNIKFIANETSKYFIKNINIVGNTRTLDRVIRREMKIYEGDPYNASKIQRSKQKIGNLGYFSSVEIENKATSERDKVDLEVKVKETSTGSLNLSVGYNSAVGMIGSVALSEYNFLGKGQIVRMEFAKANKSSDISFGFTEPRLMDRNLSVGFDVFNSTQDLTNLSSYGARSKGLTLRFGYDITDYLYHTVNYSIKKDKIKREDEASLFLKAQPTNSLTSSIGQSFMYDKLDSAISPTKGYMIKLSQNFAGVGGNVKYIQHQLHGNHYTPLYKDSVILKLVGRVGDVRGVGGNNVSISNSFFVGEEYLRGFYSIGPRQKVVSELKPQDHALGGKQFITGTAEVQFPLGLPKEFGMKGAVFTDFGTLYNTDAAKYKCISPECVCSTDVCKASSDDEFDSSKIHNTKKFRASYGVGILWESPLGFIRFDYGIPIKKEAFDKLERVRLSMGTNF</sequence>
<evidence type="ECO:0000256" key="3">
    <source>
        <dbReference type="ARBA" id="ARBA00022692"/>
    </source>
</evidence>
<dbReference type="Pfam" id="PF01103">
    <property type="entry name" value="Omp85"/>
    <property type="match status" value="1"/>
</dbReference>
<dbReference type="NCBIfam" id="TIGR03303">
    <property type="entry name" value="OM_YaeT"/>
    <property type="match status" value="1"/>
</dbReference>
<evidence type="ECO:0000256" key="9">
    <source>
        <dbReference type="NCBIfam" id="TIGR03303"/>
    </source>
</evidence>
<dbReference type="InterPro" id="IPR034746">
    <property type="entry name" value="POTRA"/>
</dbReference>
<evidence type="ECO:0000256" key="2">
    <source>
        <dbReference type="ARBA" id="ARBA00022452"/>
    </source>
</evidence>
<dbReference type="InterPro" id="IPR023707">
    <property type="entry name" value="OM_assembly_BamA"/>
</dbReference>
<dbReference type="Gene3D" id="3.10.20.310">
    <property type="entry name" value="membrane protein fhac"/>
    <property type="match status" value="5"/>
</dbReference>
<dbReference type="Proteomes" id="UP001327219">
    <property type="component" value="Chromosome"/>
</dbReference>
<comment type="similarity">
    <text evidence="8">Belongs to the BamA family.</text>
</comment>
<dbReference type="InterPro" id="IPR010827">
    <property type="entry name" value="BamA/TamA_POTRA"/>
</dbReference>
<organism evidence="11 12">
    <name type="scientific">Candidatus Bandiella euplotis</name>
    <dbReference type="NCBI Taxonomy" id="1664265"/>
    <lineage>
        <taxon>Bacteria</taxon>
        <taxon>Pseudomonadati</taxon>
        <taxon>Pseudomonadota</taxon>
        <taxon>Alphaproteobacteria</taxon>
        <taxon>Rickettsiales</taxon>
        <taxon>Candidatus Midichloriaceae</taxon>
        <taxon>Candidatus Bandiella</taxon>
    </lineage>
</organism>
<dbReference type="InterPro" id="IPR039910">
    <property type="entry name" value="D15-like"/>
</dbReference>
<feature type="domain" description="POTRA" evidence="10">
    <location>
        <begin position="93"/>
        <end position="170"/>
    </location>
</feature>
<dbReference type="HAMAP" id="MF_01430">
    <property type="entry name" value="OM_assembly_BamA"/>
    <property type="match status" value="1"/>
</dbReference>
<keyword evidence="6 8" id="KW-0472">Membrane</keyword>
<evidence type="ECO:0000259" key="10">
    <source>
        <dbReference type="PROSITE" id="PS51779"/>
    </source>
</evidence>
<accession>A0ABZ0UMC5</accession>
<feature type="domain" description="POTRA" evidence="10">
    <location>
        <begin position="24"/>
        <end position="92"/>
    </location>
</feature>
<dbReference type="EMBL" id="CP110820">
    <property type="protein sequence ID" value="WPX96213.1"/>
    <property type="molecule type" value="Genomic_DNA"/>
</dbReference>
<dbReference type="RefSeq" id="WP_323733092.1">
    <property type="nucleotide sequence ID" value="NZ_CP110820.1"/>
</dbReference>
<comment type="function">
    <text evidence="8">Part of the outer membrane protein assembly complex, which is involved in assembly and insertion of beta-barrel proteins into the outer membrane.</text>
</comment>
<feature type="domain" description="POTRA" evidence="10">
    <location>
        <begin position="346"/>
        <end position="419"/>
    </location>
</feature>
<dbReference type="Pfam" id="PF07244">
    <property type="entry name" value="POTRA"/>
    <property type="match status" value="5"/>
</dbReference>
<keyword evidence="2 8" id="KW-1134">Transmembrane beta strand</keyword>